<keyword evidence="8" id="KW-0915">Sodium</keyword>
<keyword evidence="7 13" id="KW-1133">Transmembrane helix</keyword>
<feature type="signal peptide" evidence="14">
    <location>
        <begin position="1"/>
        <end position="20"/>
    </location>
</feature>
<evidence type="ECO:0000313" key="16">
    <source>
        <dbReference type="Proteomes" id="UP000005238"/>
    </source>
</evidence>
<dbReference type="PANTHER" id="PTHR48086:SF3">
    <property type="entry name" value="SODIUM_PROLINE SYMPORTER"/>
    <property type="match status" value="1"/>
</dbReference>
<keyword evidence="14" id="KW-0732">Signal</keyword>
<dbReference type="Pfam" id="PF00474">
    <property type="entry name" value="SSF"/>
    <property type="match status" value="1"/>
</dbReference>
<evidence type="ECO:0000256" key="14">
    <source>
        <dbReference type="SAM" id="SignalP"/>
    </source>
</evidence>
<dbReference type="InParanoid" id="H3H3K8"/>
<evidence type="ECO:0000256" key="5">
    <source>
        <dbReference type="ARBA" id="ARBA00022692"/>
    </source>
</evidence>
<keyword evidence="6" id="KW-0769">Symport</keyword>
<feature type="transmembrane region" description="Helical" evidence="13">
    <location>
        <begin position="289"/>
        <end position="311"/>
    </location>
</feature>
<feature type="transmembrane region" description="Helical" evidence="13">
    <location>
        <begin position="141"/>
        <end position="163"/>
    </location>
</feature>
<proteinExistence type="inferred from homology"/>
<keyword evidence="9" id="KW-0406">Ion transport</keyword>
<evidence type="ECO:0000256" key="13">
    <source>
        <dbReference type="SAM" id="Phobius"/>
    </source>
</evidence>
<evidence type="ECO:0000256" key="2">
    <source>
        <dbReference type="ARBA" id="ARBA00006434"/>
    </source>
</evidence>
<dbReference type="AlphaFoldDB" id="H3H3K8"/>
<organism evidence="15 16">
    <name type="scientific">Phytophthora ramorum</name>
    <name type="common">Sudden oak death agent</name>
    <dbReference type="NCBI Taxonomy" id="164328"/>
    <lineage>
        <taxon>Eukaryota</taxon>
        <taxon>Sar</taxon>
        <taxon>Stramenopiles</taxon>
        <taxon>Oomycota</taxon>
        <taxon>Peronosporomycetes</taxon>
        <taxon>Peronosporales</taxon>
        <taxon>Peronosporaceae</taxon>
        <taxon>Phytophthora</taxon>
    </lineage>
</organism>
<feature type="transmembrane region" description="Helical" evidence="13">
    <location>
        <begin position="169"/>
        <end position="190"/>
    </location>
</feature>
<dbReference type="InterPro" id="IPR038377">
    <property type="entry name" value="Na/Glc_symporter_sf"/>
</dbReference>
<keyword evidence="4" id="KW-1003">Cell membrane</keyword>
<dbReference type="EMBL" id="DS566137">
    <property type="status" value="NOT_ANNOTATED_CDS"/>
    <property type="molecule type" value="Genomic_DNA"/>
</dbReference>
<comment type="similarity">
    <text evidence="2 12">Belongs to the sodium:solute symporter (SSF) (TC 2.A.21) family.</text>
</comment>
<dbReference type="GO" id="GO:0006814">
    <property type="term" value="P:sodium ion transport"/>
    <property type="evidence" value="ECO:0007669"/>
    <property type="project" value="UniProtKB-KW"/>
</dbReference>
<keyword evidence="11" id="KW-0739">Sodium transport</keyword>
<dbReference type="OMA" id="GAWHKIK"/>
<dbReference type="EnsemblProtists" id="Phyra85086">
    <property type="protein sequence ID" value="Phyra85086"/>
    <property type="gene ID" value="Phyra85086"/>
</dbReference>
<feature type="transmembrane region" description="Helical" evidence="13">
    <location>
        <begin position="317"/>
        <end position="337"/>
    </location>
</feature>
<evidence type="ECO:0000256" key="6">
    <source>
        <dbReference type="ARBA" id="ARBA00022847"/>
    </source>
</evidence>
<dbReference type="Proteomes" id="UP000005238">
    <property type="component" value="Unassembled WGS sequence"/>
</dbReference>
<reference evidence="16" key="1">
    <citation type="journal article" date="2006" name="Science">
        <title>Phytophthora genome sequences uncover evolutionary origins and mechanisms of pathogenesis.</title>
        <authorList>
            <person name="Tyler B.M."/>
            <person name="Tripathy S."/>
            <person name="Zhang X."/>
            <person name="Dehal P."/>
            <person name="Jiang R.H."/>
            <person name="Aerts A."/>
            <person name="Arredondo F.D."/>
            <person name="Baxter L."/>
            <person name="Bensasson D."/>
            <person name="Beynon J.L."/>
            <person name="Chapman J."/>
            <person name="Damasceno C.M."/>
            <person name="Dorrance A.E."/>
            <person name="Dou D."/>
            <person name="Dickerman A.W."/>
            <person name="Dubchak I.L."/>
            <person name="Garbelotto M."/>
            <person name="Gijzen M."/>
            <person name="Gordon S.G."/>
            <person name="Govers F."/>
            <person name="Grunwald N.J."/>
            <person name="Huang W."/>
            <person name="Ivors K.L."/>
            <person name="Jones R.W."/>
            <person name="Kamoun S."/>
            <person name="Krampis K."/>
            <person name="Lamour K.H."/>
            <person name="Lee M.K."/>
            <person name="McDonald W.H."/>
            <person name="Medina M."/>
            <person name="Meijer H.J."/>
            <person name="Nordberg E.K."/>
            <person name="Maclean D.J."/>
            <person name="Ospina-Giraldo M.D."/>
            <person name="Morris P.F."/>
            <person name="Phuntumart V."/>
            <person name="Putnam N.H."/>
            <person name="Rash S."/>
            <person name="Rose J.K."/>
            <person name="Sakihama Y."/>
            <person name="Salamov A.A."/>
            <person name="Savidor A."/>
            <person name="Scheuring C.F."/>
            <person name="Smith B.M."/>
            <person name="Sobral B.W."/>
            <person name="Terry A."/>
            <person name="Torto-Alalibo T.A."/>
            <person name="Win J."/>
            <person name="Xu Z."/>
            <person name="Zhang H."/>
            <person name="Grigoriev I.V."/>
            <person name="Rokhsar D.S."/>
            <person name="Boore J.L."/>
        </authorList>
    </citation>
    <scope>NUCLEOTIDE SEQUENCE [LARGE SCALE GENOMIC DNA]</scope>
    <source>
        <strain evidence="16">Pr102</strain>
    </source>
</reference>
<dbReference type="InterPro" id="IPR050277">
    <property type="entry name" value="Sodium:Solute_Symporter"/>
</dbReference>
<dbReference type="VEuPathDB" id="FungiDB:KRP23_13697"/>
<dbReference type="PROSITE" id="PS50283">
    <property type="entry name" value="NA_SOLUT_SYMP_3"/>
    <property type="match status" value="1"/>
</dbReference>
<evidence type="ECO:0000256" key="7">
    <source>
        <dbReference type="ARBA" id="ARBA00022989"/>
    </source>
</evidence>
<comment type="subcellular location">
    <subcellularLocation>
        <location evidence="1">Cell membrane</location>
        <topology evidence="1">Multi-pass membrane protein</topology>
    </subcellularLocation>
</comment>
<protein>
    <recommendedName>
        <fullName evidence="17">Sodium/solute symporter</fullName>
    </recommendedName>
</protein>
<keyword evidence="5 13" id="KW-0812">Transmembrane</keyword>
<evidence type="ECO:0008006" key="17">
    <source>
        <dbReference type="Google" id="ProtNLM"/>
    </source>
</evidence>
<dbReference type="GO" id="GO:0015293">
    <property type="term" value="F:symporter activity"/>
    <property type="evidence" value="ECO:0007669"/>
    <property type="project" value="UniProtKB-KW"/>
</dbReference>
<reference evidence="15" key="2">
    <citation type="submission" date="2015-06" db="UniProtKB">
        <authorList>
            <consortium name="EnsemblProtists"/>
        </authorList>
    </citation>
    <scope>IDENTIFICATION</scope>
    <source>
        <strain evidence="15">Pr102</strain>
    </source>
</reference>
<evidence type="ECO:0000256" key="3">
    <source>
        <dbReference type="ARBA" id="ARBA00022448"/>
    </source>
</evidence>
<keyword evidence="10 13" id="KW-0472">Membrane</keyword>
<evidence type="ECO:0000256" key="4">
    <source>
        <dbReference type="ARBA" id="ARBA00022475"/>
    </source>
</evidence>
<evidence type="ECO:0000256" key="12">
    <source>
        <dbReference type="RuleBase" id="RU362091"/>
    </source>
</evidence>
<feature type="transmembrane region" description="Helical" evidence="13">
    <location>
        <begin position="44"/>
        <end position="64"/>
    </location>
</feature>
<feature type="transmembrane region" description="Helical" evidence="13">
    <location>
        <begin position="223"/>
        <end position="244"/>
    </location>
</feature>
<dbReference type="PANTHER" id="PTHR48086">
    <property type="entry name" value="SODIUM/PROLINE SYMPORTER-RELATED"/>
    <property type="match status" value="1"/>
</dbReference>
<keyword evidence="3" id="KW-0813">Transport</keyword>
<evidence type="ECO:0000256" key="1">
    <source>
        <dbReference type="ARBA" id="ARBA00004651"/>
    </source>
</evidence>
<evidence type="ECO:0000256" key="10">
    <source>
        <dbReference type="ARBA" id="ARBA00023136"/>
    </source>
</evidence>
<dbReference type="GO" id="GO:0005886">
    <property type="term" value="C:plasma membrane"/>
    <property type="evidence" value="ECO:0007669"/>
    <property type="project" value="UniProtKB-SubCell"/>
</dbReference>
<evidence type="ECO:0000313" key="15">
    <source>
        <dbReference type="EnsemblProtists" id="Phyra85086"/>
    </source>
</evidence>
<keyword evidence="16" id="KW-1185">Reference proteome</keyword>
<dbReference type="eggNOG" id="KOG2349">
    <property type="taxonomic scope" value="Eukaryota"/>
</dbReference>
<feature type="transmembrane region" description="Helical" evidence="13">
    <location>
        <begin position="197"/>
        <end position="217"/>
    </location>
</feature>
<sequence length="359" mass="39756">MYNSFSLILISYSLLQMMRSASGPGGSGLQTVLATKSEREVRSQTFLAMLFLSLRWAFSGGIAVMGIHYSMQHVGVVVGPERVVPIVIDKVLPVGLKGFVLASLLAAALTTFDTTINSSSSYWTVDIYQALINQKASERQLLWHARLSSAFVMLAGLFLSLDVSTINRIWGFMTIAMAGGLIWPFFFSWYWSRFNAYSCLFGICSGYIAAFAIFIFAPLLEEFRAFVITSSISGAISVTVCLLTRPESDKVLRRFYRFARPPGAWHKIKHICFTQEVISEIDSENHADLACTGLIVIAQLALYILAVSVVAKAWTQSLVLAGVLVVTLPLIYFKWYVKLKDRPVGLRKEDMNASLLGPA</sequence>
<evidence type="ECO:0000256" key="9">
    <source>
        <dbReference type="ARBA" id="ARBA00023065"/>
    </source>
</evidence>
<evidence type="ECO:0000256" key="8">
    <source>
        <dbReference type="ARBA" id="ARBA00023053"/>
    </source>
</evidence>
<dbReference type="InterPro" id="IPR001734">
    <property type="entry name" value="Na/solute_symporter"/>
</dbReference>
<dbReference type="Gene3D" id="1.20.1730.10">
    <property type="entry name" value="Sodium/glucose cotransporter"/>
    <property type="match status" value="1"/>
</dbReference>
<name>H3H3K8_PHYRM</name>
<evidence type="ECO:0000256" key="11">
    <source>
        <dbReference type="ARBA" id="ARBA00023201"/>
    </source>
</evidence>
<dbReference type="VEuPathDB" id="FungiDB:KRP22_8352"/>
<dbReference type="STRING" id="164328.H3H3K8"/>
<dbReference type="HOGENOM" id="CLU_913522_0_0_1"/>
<feature type="chain" id="PRO_5003587091" description="Sodium/solute symporter" evidence="14">
    <location>
        <begin position="21"/>
        <end position="359"/>
    </location>
</feature>
<accession>H3H3K8</accession>